<name>A0A383CEU2_9ZZZZ</name>
<gene>
    <name evidence="1" type="ORF">METZ01_LOCUS483069</name>
</gene>
<proteinExistence type="predicted"/>
<dbReference type="AlphaFoldDB" id="A0A383CEU2"/>
<sequence length="39" mass="4467">MWDAPDALVKGPKYSLIPIPQRVLVDEDSRTVVMEVEIR</sequence>
<organism evidence="1">
    <name type="scientific">marine metagenome</name>
    <dbReference type="NCBI Taxonomy" id="408172"/>
    <lineage>
        <taxon>unclassified sequences</taxon>
        <taxon>metagenomes</taxon>
        <taxon>ecological metagenomes</taxon>
    </lineage>
</organism>
<dbReference type="EMBL" id="UINC01207913">
    <property type="protein sequence ID" value="SVE30215.1"/>
    <property type="molecule type" value="Genomic_DNA"/>
</dbReference>
<reference evidence="1" key="1">
    <citation type="submission" date="2018-05" db="EMBL/GenBank/DDBJ databases">
        <authorList>
            <person name="Lanie J.A."/>
            <person name="Ng W.-L."/>
            <person name="Kazmierczak K.M."/>
            <person name="Andrzejewski T.M."/>
            <person name="Davidsen T.M."/>
            <person name="Wayne K.J."/>
            <person name="Tettelin H."/>
            <person name="Glass J.I."/>
            <person name="Rusch D."/>
            <person name="Podicherti R."/>
            <person name="Tsui H.-C.T."/>
            <person name="Winkler M.E."/>
        </authorList>
    </citation>
    <scope>NUCLEOTIDE SEQUENCE</scope>
</reference>
<evidence type="ECO:0000313" key="1">
    <source>
        <dbReference type="EMBL" id="SVE30215.1"/>
    </source>
</evidence>
<protein>
    <submittedName>
        <fullName evidence="1">Uncharacterized protein</fullName>
    </submittedName>
</protein>
<accession>A0A383CEU2</accession>